<evidence type="ECO:0000259" key="7">
    <source>
        <dbReference type="Pfam" id="PF09335"/>
    </source>
</evidence>
<evidence type="ECO:0000256" key="4">
    <source>
        <dbReference type="ARBA" id="ARBA00022989"/>
    </source>
</evidence>
<evidence type="ECO:0000256" key="6">
    <source>
        <dbReference type="SAM" id="Phobius"/>
    </source>
</evidence>
<evidence type="ECO:0000256" key="2">
    <source>
        <dbReference type="ARBA" id="ARBA00022475"/>
    </source>
</evidence>
<dbReference type="InterPro" id="IPR015414">
    <property type="entry name" value="TMEM64"/>
</dbReference>
<dbReference type="InterPro" id="IPR032816">
    <property type="entry name" value="VTT_dom"/>
</dbReference>
<comment type="caution">
    <text evidence="8">The sequence shown here is derived from an EMBL/GenBank/DDBJ whole genome shotgun (WGS) entry which is preliminary data.</text>
</comment>
<evidence type="ECO:0000256" key="5">
    <source>
        <dbReference type="ARBA" id="ARBA00023136"/>
    </source>
</evidence>
<dbReference type="PANTHER" id="PTHR12677">
    <property type="entry name" value="GOLGI APPARATUS MEMBRANE PROTEIN TVP38-RELATED"/>
    <property type="match status" value="1"/>
</dbReference>
<protein>
    <recommendedName>
        <fullName evidence="7">VTT domain-containing protein</fullName>
    </recommendedName>
</protein>
<dbReference type="AlphaFoldDB" id="A0A0F9A4Q4"/>
<proteinExistence type="predicted"/>
<dbReference type="PANTHER" id="PTHR12677:SF59">
    <property type="entry name" value="GOLGI APPARATUS MEMBRANE PROTEIN TVP38-RELATED"/>
    <property type="match status" value="1"/>
</dbReference>
<organism evidence="8">
    <name type="scientific">marine sediment metagenome</name>
    <dbReference type="NCBI Taxonomy" id="412755"/>
    <lineage>
        <taxon>unclassified sequences</taxon>
        <taxon>metagenomes</taxon>
        <taxon>ecological metagenomes</taxon>
    </lineage>
</organism>
<evidence type="ECO:0000256" key="1">
    <source>
        <dbReference type="ARBA" id="ARBA00004651"/>
    </source>
</evidence>
<evidence type="ECO:0000256" key="3">
    <source>
        <dbReference type="ARBA" id="ARBA00022692"/>
    </source>
</evidence>
<keyword evidence="2" id="KW-1003">Cell membrane</keyword>
<feature type="domain" description="VTT" evidence="7">
    <location>
        <begin position="2"/>
        <end position="97"/>
    </location>
</feature>
<keyword evidence="4 6" id="KW-1133">Transmembrane helix</keyword>
<comment type="subcellular location">
    <subcellularLocation>
        <location evidence="1">Cell membrane</location>
        <topology evidence="1">Multi-pass membrane protein</topology>
    </subcellularLocation>
</comment>
<dbReference type="GO" id="GO:0005886">
    <property type="term" value="C:plasma membrane"/>
    <property type="evidence" value="ECO:0007669"/>
    <property type="project" value="UniProtKB-SubCell"/>
</dbReference>
<keyword evidence="3 6" id="KW-0812">Transmembrane</keyword>
<feature type="transmembrane region" description="Helical" evidence="6">
    <location>
        <begin position="114"/>
        <end position="134"/>
    </location>
</feature>
<keyword evidence="5 6" id="KW-0472">Membrane</keyword>
<dbReference type="EMBL" id="LAZR01044481">
    <property type="protein sequence ID" value="KKL04544.1"/>
    <property type="molecule type" value="Genomic_DNA"/>
</dbReference>
<gene>
    <name evidence="8" type="ORF">LCGC14_2615000</name>
</gene>
<accession>A0A0F9A4Q4</accession>
<evidence type="ECO:0000313" key="8">
    <source>
        <dbReference type="EMBL" id="KKL04544.1"/>
    </source>
</evidence>
<dbReference type="Pfam" id="PF09335">
    <property type="entry name" value="VTT_dom"/>
    <property type="match status" value="1"/>
</dbReference>
<sequence length="149" mass="15927">MSIGSTLGACGAFLVGRTVARRSIERKVAGNPKFAAIDEAVGRQGFKIVLLTRLSPVFPFIFLNYAYGLTKVPFWRYALASWIGMLPGTFMYVYLGSALGSLAEAVSGRQESSVAERVFFVAGLVMAVVVAVVVTRVARKALKTATEAG</sequence>
<reference evidence="8" key="1">
    <citation type="journal article" date="2015" name="Nature">
        <title>Complex archaea that bridge the gap between prokaryotes and eukaryotes.</title>
        <authorList>
            <person name="Spang A."/>
            <person name="Saw J.H."/>
            <person name="Jorgensen S.L."/>
            <person name="Zaremba-Niedzwiedzka K."/>
            <person name="Martijn J."/>
            <person name="Lind A.E."/>
            <person name="van Eijk R."/>
            <person name="Schleper C."/>
            <person name="Guy L."/>
            <person name="Ettema T.J."/>
        </authorList>
    </citation>
    <scope>NUCLEOTIDE SEQUENCE</scope>
</reference>
<feature type="transmembrane region" description="Helical" evidence="6">
    <location>
        <begin position="44"/>
        <end position="67"/>
    </location>
</feature>
<name>A0A0F9A4Q4_9ZZZZ</name>
<feature type="transmembrane region" description="Helical" evidence="6">
    <location>
        <begin position="74"/>
        <end position="94"/>
    </location>
</feature>